<protein>
    <submittedName>
        <fullName evidence="1">Uncharacterized protein</fullName>
    </submittedName>
</protein>
<accession>A0A2U3LUK6</accession>
<proteinExistence type="predicted"/>
<dbReference type="Proteomes" id="UP000238916">
    <property type="component" value="Unassembled WGS sequence"/>
</dbReference>
<gene>
    <name evidence="1" type="ORF">SBF1_8390001</name>
</gene>
<organism evidence="1 2">
    <name type="scientific">Candidatus Desulfosporosinus infrequens</name>
    <dbReference type="NCBI Taxonomy" id="2043169"/>
    <lineage>
        <taxon>Bacteria</taxon>
        <taxon>Bacillati</taxon>
        <taxon>Bacillota</taxon>
        <taxon>Clostridia</taxon>
        <taxon>Eubacteriales</taxon>
        <taxon>Desulfitobacteriaceae</taxon>
        <taxon>Desulfosporosinus</taxon>
    </lineage>
</organism>
<dbReference type="EMBL" id="OMOF01000822">
    <property type="protein sequence ID" value="SPF55524.1"/>
    <property type="molecule type" value="Genomic_DNA"/>
</dbReference>
<dbReference type="AlphaFoldDB" id="A0A2U3LUK6"/>
<evidence type="ECO:0000313" key="2">
    <source>
        <dbReference type="Proteomes" id="UP000238916"/>
    </source>
</evidence>
<name>A0A2U3LUK6_9FIRM</name>
<sequence length="63" mass="6925">MVGAREHVEYVIIANGGGDFCCGDIGLCWASNRIRCTNGQVVFNGLALFLLCLNRKTSNFEKE</sequence>
<evidence type="ECO:0000313" key="1">
    <source>
        <dbReference type="EMBL" id="SPF55524.1"/>
    </source>
</evidence>
<reference evidence="2" key="1">
    <citation type="submission" date="2018-02" db="EMBL/GenBank/DDBJ databases">
        <authorList>
            <person name="Hausmann B."/>
        </authorList>
    </citation>
    <scope>NUCLEOTIDE SEQUENCE [LARGE SCALE GENOMIC DNA]</scope>
    <source>
        <strain evidence="2">Peat soil MAG SbF1</strain>
    </source>
</reference>